<proteinExistence type="predicted"/>
<keyword evidence="3" id="KW-1185">Reference proteome</keyword>
<reference evidence="2 3" key="1">
    <citation type="journal article" date="2024" name="Commun. Biol.">
        <title>Comparative genomic analysis of thermophilic fungi reveals convergent evolutionary adaptations and gene losses.</title>
        <authorList>
            <person name="Steindorff A.S."/>
            <person name="Aguilar-Pontes M.V."/>
            <person name="Robinson A.J."/>
            <person name="Andreopoulos B."/>
            <person name="LaButti K."/>
            <person name="Kuo A."/>
            <person name="Mondo S."/>
            <person name="Riley R."/>
            <person name="Otillar R."/>
            <person name="Haridas S."/>
            <person name="Lipzen A."/>
            <person name="Grimwood J."/>
            <person name="Schmutz J."/>
            <person name="Clum A."/>
            <person name="Reid I.D."/>
            <person name="Moisan M.C."/>
            <person name="Butler G."/>
            <person name="Nguyen T.T.M."/>
            <person name="Dewar K."/>
            <person name="Conant G."/>
            <person name="Drula E."/>
            <person name="Henrissat B."/>
            <person name="Hansel C."/>
            <person name="Singer S."/>
            <person name="Hutchinson M.I."/>
            <person name="de Vries R.P."/>
            <person name="Natvig D.O."/>
            <person name="Powell A.J."/>
            <person name="Tsang A."/>
            <person name="Grigoriev I.V."/>
        </authorList>
    </citation>
    <scope>NUCLEOTIDE SEQUENCE [LARGE SCALE GENOMIC DNA]</scope>
    <source>
        <strain evidence="2 3">ATCC 24622</strain>
    </source>
</reference>
<accession>A0ABR3UZD2</accession>
<organism evidence="2 3">
    <name type="scientific">Phialemonium thermophilum</name>
    <dbReference type="NCBI Taxonomy" id="223376"/>
    <lineage>
        <taxon>Eukaryota</taxon>
        <taxon>Fungi</taxon>
        <taxon>Dikarya</taxon>
        <taxon>Ascomycota</taxon>
        <taxon>Pezizomycotina</taxon>
        <taxon>Sordariomycetes</taxon>
        <taxon>Sordariomycetidae</taxon>
        <taxon>Cephalothecales</taxon>
        <taxon>Cephalothecaceae</taxon>
        <taxon>Phialemonium</taxon>
    </lineage>
</organism>
<sequence length="192" mass="20166">MLALMGDTKLAKVTMVTIQRFSPREKTLYTGPLATRSSPASASGSASSWWSADSRSESDTASSSPPPPPSSGTFVFSVLAAGSGVGPAKTPLPWGAAGPGFSADSHELPLWSAEVCSSCKPMLRTAHDGKSDTREEHKKGKERRGEERGGKTGLHERGPAGHIEEVPVATRSALQLLGPGTRKKRGDCFLHA</sequence>
<name>A0ABR3UZD2_9PEZI</name>
<feature type="compositionally biased region" description="Basic and acidic residues" evidence="1">
    <location>
        <begin position="125"/>
        <end position="165"/>
    </location>
</feature>
<comment type="caution">
    <text evidence="2">The sequence shown here is derived from an EMBL/GenBank/DDBJ whole genome shotgun (WGS) entry which is preliminary data.</text>
</comment>
<dbReference type="Proteomes" id="UP001586593">
    <property type="component" value="Unassembled WGS sequence"/>
</dbReference>
<protein>
    <submittedName>
        <fullName evidence="2">Uncharacterized protein</fullName>
    </submittedName>
</protein>
<evidence type="ECO:0000313" key="2">
    <source>
        <dbReference type="EMBL" id="KAL1835005.1"/>
    </source>
</evidence>
<feature type="region of interest" description="Disordered" evidence="1">
    <location>
        <begin position="28"/>
        <end position="72"/>
    </location>
</feature>
<feature type="compositionally biased region" description="Low complexity" evidence="1">
    <location>
        <begin position="37"/>
        <end position="63"/>
    </location>
</feature>
<feature type="region of interest" description="Disordered" evidence="1">
    <location>
        <begin position="125"/>
        <end position="167"/>
    </location>
</feature>
<gene>
    <name evidence="2" type="ORF">VTK73DRAFT_6481</name>
</gene>
<evidence type="ECO:0000313" key="3">
    <source>
        <dbReference type="Proteomes" id="UP001586593"/>
    </source>
</evidence>
<evidence type="ECO:0000256" key="1">
    <source>
        <dbReference type="SAM" id="MobiDB-lite"/>
    </source>
</evidence>
<dbReference type="EMBL" id="JAZHXJ010003653">
    <property type="protein sequence ID" value="KAL1835005.1"/>
    <property type="molecule type" value="Genomic_DNA"/>
</dbReference>